<dbReference type="Pfam" id="PF23918">
    <property type="entry name" value="DUF7257"/>
    <property type="match status" value="1"/>
</dbReference>
<organism evidence="2 3">
    <name type="scientific">Mycobacterium pinniadriaticum</name>
    <dbReference type="NCBI Taxonomy" id="2994102"/>
    <lineage>
        <taxon>Bacteria</taxon>
        <taxon>Bacillati</taxon>
        <taxon>Actinomycetota</taxon>
        <taxon>Actinomycetes</taxon>
        <taxon>Mycobacteriales</taxon>
        <taxon>Mycobacteriaceae</taxon>
        <taxon>Mycobacterium</taxon>
    </lineage>
</organism>
<dbReference type="Proteomes" id="UP001300745">
    <property type="component" value="Unassembled WGS sequence"/>
</dbReference>
<accession>A0ABT3SG14</accession>
<dbReference type="InterPro" id="IPR055681">
    <property type="entry name" value="DUF7257"/>
</dbReference>
<proteinExistence type="predicted"/>
<name>A0ABT3SG14_9MYCO</name>
<reference evidence="2 3" key="1">
    <citation type="submission" date="2022-11" db="EMBL/GenBank/DDBJ databases">
        <title>Mycobacterium sp. nov.</title>
        <authorList>
            <person name="Papic B."/>
            <person name="Spicic S."/>
            <person name="Duvnjak S."/>
        </authorList>
    </citation>
    <scope>NUCLEOTIDE SEQUENCE [LARGE SCALE GENOMIC DNA]</scope>
    <source>
        <strain evidence="2 3">CVI_P4</strain>
    </source>
</reference>
<protein>
    <recommendedName>
        <fullName evidence="1">DUF7257 domain-containing protein</fullName>
    </recommendedName>
</protein>
<evidence type="ECO:0000259" key="1">
    <source>
        <dbReference type="Pfam" id="PF23918"/>
    </source>
</evidence>
<comment type="caution">
    <text evidence="2">The sequence shown here is derived from an EMBL/GenBank/DDBJ whole genome shotgun (WGS) entry which is preliminary data.</text>
</comment>
<dbReference type="EMBL" id="JAPJDO010000010">
    <property type="protein sequence ID" value="MCX2937840.1"/>
    <property type="molecule type" value="Genomic_DNA"/>
</dbReference>
<sequence length="339" mass="35868">MGVPEGALSPADSLLFPVTNTGLVAHTTLDQATVEALLKQRWVLDNPSIQNPVEALYDGFRRGFSFAQNVFEQLLQNASDDVTQVFDNAADALTATRDFFSGKWTSVDSAAETAAYAAAQQRVEGRLIVDRFDEAAGAPSSSWDIRHIGGGGSARYDGAGHLVWSASGGVAASDRMRWADADTTTDYQVISTVMSLRPASPFAGGNSYVYLCGRVNTGFDTFCTGRISFGGAVLLGFISDTATILASNPVTVGNGDTWDFYPGDPIAPDPYKFVLVRNGVPVITIDDSNWDGAPTPLSTVTQYGAGMRSVGLIMHAADRALNTAQTSPGALVVFSADDQ</sequence>
<evidence type="ECO:0000313" key="3">
    <source>
        <dbReference type="Proteomes" id="UP001300745"/>
    </source>
</evidence>
<evidence type="ECO:0000313" key="2">
    <source>
        <dbReference type="EMBL" id="MCX2937840.1"/>
    </source>
</evidence>
<feature type="domain" description="DUF7257" evidence="1">
    <location>
        <begin position="111"/>
        <end position="338"/>
    </location>
</feature>
<dbReference type="RefSeq" id="WP_265997501.1">
    <property type="nucleotide sequence ID" value="NZ_JAPJDN010000010.1"/>
</dbReference>
<gene>
    <name evidence="2" type="ORF">ORI27_14110</name>
</gene>
<keyword evidence="3" id="KW-1185">Reference proteome</keyword>